<evidence type="ECO:0000256" key="4">
    <source>
        <dbReference type="ARBA" id="ARBA00022475"/>
    </source>
</evidence>
<feature type="transmembrane region" description="Helical" evidence="15">
    <location>
        <begin position="12"/>
        <end position="34"/>
    </location>
</feature>
<accession>A0ABV6P6C8</accession>
<evidence type="ECO:0000313" key="18">
    <source>
        <dbReference type="Proteomes" id="UP001589894"/>
    </source>
</evidence>
<dbReference type="Proteomes" id="UP001589894">
    <property type="component" value="Unassembled WGS sequence"/>
</dbReference>
<dbReference type="PANTHER" id="PTHR45436:SF5">
    <property type="entry name" value="SENSOR HISTIDINE KINASE TRCS"/>
    <property type="match status" value="1"/>
</dbReference>
<evidence type="ECO:0000256" key="12">
    <source>
        <dbReference type="ARBA" id="ARBA00023012"/>
    </source>
</evidence>
<proteinExistence type="predicted"/>
<dbReference type="Pfam" id="PF02518">
    <property type="entry name" value="HATPase_c"/>
    <property type="match status" value="1"/>
</dbReference>
<keyword evidence="9" id="KW-0418">Kinase</keyword>
<keyword evidence="5" id="KW-0597">Phosphoprotein</keyword>
<keyword evidence="7 15" id="KW-0812">Transmembrane</keyword>
<name>A0ABV6P6C8_9ACTN</name>
<dbReference type="InterPro" id="IPR033463">
    <property type="entry name" value="sCache_3"/>
</dbReference>
<keyword evidence="11 15" id="KW-1133">Transmembrane helix</keyword>
<sequence length="573" mass="59367">MTRRPRLATQTMLSQVVIIAVLAGAGFLLVAGLLRRELEWQFEQRALGVAQAVAEHPGLGDAVRTGRPDPAGAVEAYAEQVRQRTGALFVVVTDSNGVRFSHPDRGQIGRRVSTDPSEPLAGREVANLEVGTLGLSARGKVPLYDSAGAIVGEVSVGIDANEVTGRLDDLLPLAELFTVLALVLGGLGAAGLAARLKRSTLGLEPTDLADLLREQVAVMEGIGEGVLAVDAAGRVSVCNAEASRILGGTPARSADLPAEARELLVADDLVGTLRVVGDRVVRVTRRPVTRAGRDLGVVLTLRDRTDLDELSRELEATRALTDALRAQSHEYTNRLHTLTGLLQLGRAEEASAYLTELSAESIGGGQLGDAYLDGLLTAKAAVASEAGVVLELGDDSWVPGRVTAPLDVITVVGNLVDNAIRAAAGGPRRPARVAVSLLAAGADLHVYVADSGPGVPAERAADVFRAGWTTNEEVDRPHGLGLSLARQTARNHGGDVTLSTASGPHGGAVFLAVLPGVLRPDPGLAWRPGAAEEAPVRVGEAPVRAGEAPVRVGEAPSRAGEASASAAERRVVG</sequence>
<organism evidence="17 18">
    <name type="scientific">Plantactinospora siamensis</name>
    <dbReference type="NCBI Taxonomy" id="555372"/>
    <lineage>
        <taxon>Bacteria</taxon>
        <taxon>Bacillati</taxon>
        <taxon>Actinomycetota</taxon>
        <taxon>Actinomycetes</taxon>
        <taxon>Micromonosporales</taxon>
        <taxon>Micromonosporaceae</taxon>
        <taxon>Plantactinospora</taxon>
    </lineage>
</organism>
<feature type="compositionally biased region" description="Low complexity" evidence="14">
    <location>
        <begin position="553"/>
        <end position="566"/>
    </location>
</feature>
<evidence type="ECO:0000256" key="10">
    <source>
        <dbReference type="ARBA" id="ARBA00022840"/>
    </source>
</evidence>
<keyword evidence="13 15" id="KW-0472">Membrane</keyword>
<dbReference type="EC" id="2.7.13.3" evidence="3"/>
<evidence type="ECO:0000256" key="9">
    <source>
        <dbReference type="ARBA" id="ARBA00022777"/>
    </source>
</evidence>
<evidence type="ECO:0000256" key="7">
    <source>
        <dbReference type="ARBA" id="ARBA00022692"/>
    </source>
</evidence>
<dbReference type="InterPro" id="IPR029151">
    <property type="entry name" value="Sensor-like_sf"/>
</dbReference>
<protein>
    <recommendedName>
        <fullName evidence="3">histidine kinase</fullName>
        <ecNumber evidence="3">2.7.13.3</ecNumber>
    </recommendedName>
</protein>
<evidence type="ECO:0000259" key="16">
    <source>
        <dbReference type="PROSITE" id="PS50109"/>
    </source>
</evidence>
<dbReference type="Gene3D" id="1.10.287.130">
    <property type="match status" value="1"/>
</dbReference>
<dbReference type="SUPFAM" id="SSF55890">
    <property type="entry name" value="Sporulation response regulatory protein Spo0B"/>
    <property type="match status" value="1"/>
</dbReference>
<dbReference type="SUPFAM" id="SSF103190">
    <property type="entry name" value="Sensory domain-like"/>
    <property type="match status" value="1"/>
</dbReference>
<keyword evidence="6" id="KW-0808">Transferase</keyword>
<dbReference type="Pfam" id="PF14689">
    <property type="entry name" value="SPOB_a"/>
    <property type="match status" value="1"/>
</dbReference>
<dbReference type="InterPro" id="IPR036890">
    <property type="entry name" value="HATPase_C_sf"/>
</dbReference>
<evidence type="ECO:0000256" key="1">
    <source>
        <dbReference type="ARBA" id="ARBA00000085"/>
    </source>
</evidence>
<gene>
    <name evidence="17" type="ORF">ACFFHU_31125</name>
</gene>
<dbReference type="EMBL" id="JBHLUE010000036">
    <property type="protein sequence ID" value="MFC0568573.1"/>
    <property type="molecule type" value="Genomic_DNA"/>
</dbReference>
<dbReference type="PROSITE" id="PS50109">
    <property type="entry name" value="HIS_KIN"/>
    <property type="match status" value="1"/>
</dbReference>
<keyword evidence="18" id="KW-1185">Reference proteome</keyword>
<dbReference type="SMART" id="SM00387">
    <property type="entry name" value="HATPase_c"/>
    <property type="match status" value="1"/>
</dbReference>
<evidence type="ECO:0000256" key="13">
    <source>
        <dbReference type="ARBA" id="ARBA00023136"/>
    </source>
</evidence>
<comment type="catalytic activity">
    <reaction evidence="1">
        <text>ATP + protein L-histidine = ADP + protein N-phospho-L-histidine.</text>
        <dbReference type="EC" id="2.7.13.3"/>
    </reaction>
</comment>
<dbReference type="InterPro" id="IPR016120">
    <property type="entry name" value="Sig_transdc_His_kin_SpoOB"/>
</dbReference>
<evidence type="ECO:0000256" key="11">
    <source>
        <dbReference type="ARBA" id="ARBA00022989"/>
    </source>
</evidence>
<reference evidence="17 18" key="1">
    <citation type="submission" date="2024-09" db="EMBL/GenBank/DDBJ databases">
        <authorList>
            <person name="Sun Q."/>
            <person name="Mori K."/>
        </authorList>
    </citation>
    <scope>NUCLEOTIDE SEQUENCE [LARGE SCALE GENOMIC DNA]</scope>
    <source>
        <strain evidence="17 18">TBRC 2205</strain>
    </source>
</reference>
<evidence type="ECO:0000256" key="2">
    <source>
        <dbReference type="ARBA" id="ARBA00004651"/>
    </source>
</evidence>
<dbReference type="PANTHER" id="PTHR45436">
    <property type="entry name" value="SENSOR HISTIDINE KINASE YKOH"/>
    <property type="match status" value="1"/>
</dbReference>
<keyword evidence="10 17" id="KW-0067">ATP-binding</keyword>
<dbReference type="Pfam" id="PF17203">
    <property type="entry name" value="sCache_3_2"/>
    <property type="match status" value="1"/>
</dbReference>
<keyword evidence="12" id="KW-0902">Two-component regulatory system</keyword>
<dbReference type="InterPro" id="IPR003594">
    <property type="entry name" value="HATPase_dom"/>
</dbReference>
<keyword evidence="8" id="KW-0547">Nucleotide-binding</keyword>
<comment type="caution">
    <text evidence="17">The sequence shown here is derived from an EMBL/GenBank/DDBJ whole genome shotgun (WGS) entry which is preliminary data.</text>
</comment>
<dbReference type="GO" id="GO:0005524">
    <property type="term" value="F:ATP binding"/>
    <property type="evidence" value="ECO:0007669"/>
    <property type="project" value="UniProtKB-KW"/>
</dbReference>
<comment type="subcellular location">
    <subcellularLocation>
        <location evidence="2">Cell membrane</location>
        <topology evidence="2">Multi-pass membrane protein</topology>
    </subcellularLocation>
</comment>
<dbReference type="InterPro" id="IPR005467">
    <property type="entry name" value="His_kinase_dom"/>
</dbReference>
<dbReference type="InterPro" id="IPR004358">
    <property type="entry name" value="Sig_transdc_His_kin-like_C"/>
</dbReference>
<feature type="domain" description="Histidine kinase" evidence="16">
    <location>
        <begin position="411"/>
        <end position="518"/>
    </location>
</feature>
<dbReference type="Gene3D" id="3.30.450.20">
    <property type="entry name" value="PAS domain"/>
    <property type="match status" value="2"/>
</dbReference>
<evidence type="ECO:0000256" key="8">
    <source>
        <dbReference type="ARBA" id="ARBA00022741"/>
    </source>
</evidence>
<dbReference type="SUPFAM" id="SSF55874">
    <property type="entry name" value="ATPase domain of HSP90 chaperone/DNA topoisomerase II/histidine kinase"/>
    <property type="match status" value="1"/>
</dbReference>
<dbReference type="InterPro" id="IPR050428">
    <property type="entry name" value="TCS_sensor_his_kinase"/>
</dbReference>
<evidence type="ECO:0000256" key="15">
    <source>
        <dbReference type="SAM" id="Phobius"/>
    </source>
</evidence>
<dbReference type="PRINTS" id="PR00344">
    <property type="entry name" value="BCTRLSENSOR"/>
</dbReference>
<dbReference type="Gene3D" id="3.30.565.10">
    <property type="entry name" value="Histidine kinase-like ATPase, C-terminal domain"/>
    <property type="match status" value="1"/>
</dbReference>
<feature type="region of interest" description="Disordered" evidence="14">
    <location>
        <begin position="532"/>
        <end position="573"/>
    </location>
</feature>
<evidence type="ECO:0000256" key="6">
    <source>
        <dbReference type="ARBA" id="ARBA00022679"/>
    </source>
</evidence>
<keyword evidence="4" id="KW-1003">Cell membrane</keyword>
<evidence type="ECO:0000256" key="5">
    <source>
        <dbReference type="ARBA" id="ARBA00022553"/>
    </source>
</evidence>
<evidence type="ECO:0000313" key="17">
    <source>
        <dbReference type="EMBL" id="MFC0568573.1"/>
    </source>
</evidence>
<dbReference type="RefSeq" id="WP_377344119.1">
    <property type="nucleotide sequence ID" value="NZ_JBHLUE010000036.1"/>
</dbReference>
<evidence type="ECO:0000256" key="14">
    <source>
        <dbReference type="SAM" id="MobiDB-lite"/>
    </source>
</evidence>
<dbReference type="InterPro" id="IPR039506">
    <property type="entry name" value="SPOB_a"/>
</dbReference>
<evidence type="ECO:0000256" key="3">
    <source>
        <dbReference type="ARBA" id="ARBA00012438"/>
    </source>
</evidence>